<protein>
    <recommendedName>
        <fullName evidence="9 10">Protein translocase subunit SecY</fullName>
    </recommendedName>
</protein>
<comment type="caution">
    <text evidence="14">The sequence shown here is derived from an EMBL/GenBank/DDBJ whole genome shotgun (WGS) entry which is preliminary data.</text>
</comment>
<keyword evidence="4 10" id="KW-0812">Transmembrane</keyword>
<dbReference type="InterPro" id="IPR026593">
    <property type="entry name" value="SecY"/>
</dbReference>
<feature type="transmembrane region" description="Helical" evidence="10">
    <location>
        <begin position="311"/>
        <end position="329"/>
    </location>
</feature>
<evidence type="ECO:0000256" key="3">
    <source>
        <dbReference type="ARBA" id="ARBA00022448"/>
    </source>
</evidence>
<keyword evidence="6 10" id="KW-1133">Transmembrane helix</keyword>
<dbReference type="PANTHER" id="PTHR10906">
    <property type="entry name" value="SECY/SEC61-ALPHA FAMILY MEMBER"/>
    <property type="match status" value="1"/>
</dbReference>
<dbReference type="HAMAP" id="MF_01465">
    <property type="entry name" value="SecY"/>
    <property type="match status" value="1"/>
</dbReference>
<dbReference type="InterPro" id="IPR002208">
    <property type="entry name" value="SecY/SEC61-alpha"/>
</dbReference>
<evidence type="ECO:0000256" key="8">
    <source>
        <dbReference type="ARBA" id="ARBA00023136"/>
    </source>
</evidence>
<feature type="transmembrane region" description="Helical" evidence="10">
    <location>
        <begin position="69"/>
        <end position="93"/>
    </location>
</feature>
<comment type="subcellular location">
    <subcellularLocation>
        <location evidence="10">Cell membrane</location>
        <topology evidence="10">Multi-pass membrane protein</topology>
    </subcellularLocation>
    <subcellularLocation>
        <location evidence="1 12">Membrane</location>
        <topology evidence="1 12">Multi-pass membrane protein</topology>
    </subcellularLocation>
</comment>
<feature type="transmembrane region" description="Helical" evidence="10">
    <location>
        <begin position="215"/>
        <end position="237"/>
    </location>
</feature>
<dbReference type="RefSeq" id="WP_093989239.1">
    <property type="nucleotide sequence ID" value="NZ_FYDD01000004.1"/>
</dbReference>
<name>A0A8J6TZ42_9FIRM</name>
<feature type="transmembrane region" description="Helical" evidence="10">
    <location>
        <begin position="395"/>
        <end position="413"/>
    </location>
</feature>
<dbReference type="GO" id="GO:0065002">
    <property type="term" value="P:intracellular protein transmembrane transport"/>
    <property type="evidence" value="ECO:0007669"/>
    <property type="project" value="UniProtKB-UniRule"/>
</dbReference>
<evidence type="ECO:0000256" key="11">
    <source>
        <dbReference type="RuleBase" id="RU000537"/>
    </source>
</evidence>
<dbReference type="GO" id="GO:0005886">
    <property type="term" value="C:plasma membrane"/>
    <property type="evidence" value="ECO:0007669"/>
    <property type="project" value="UniProtKB-SubCell"/>
</dbReference>
<accession>A0A8J6TZ42</accession>
<keyword evidence="3 10" id="KW-0813">Transport</keyword>
<dbReference type="Gene3D" id="1.10.3370.10">
    <property type="entry name" value="SecY subunit domain"/>
    <property type="match status" value="1"/>
</dbReference>
<gene>
    <name evidence="10 14" type="primary">secY</name>
    <name evidence="14" type="ORF">H8702_06700</name>
</gene>
<feature type="transmembrane region" description="Helical" evidence="10">
    <location>
        <begin position="270"/>
        <end position="291"/>
    </location>
</feature>
<keyword evidence="10" id="KW-1003">Cell membrane</keyword>
<evidence type="ECO:0000256" key="13">
    <source>
        <dbReference type="RuleBase" id="RU004349"/>
    </source>
</evidence>
<evidence type="ECO:0000256" key="7">
    <source>
        <dbReference type="ARBA" id="ARBA00023010"/>
    </source>
</evidence>
<comment type="similarity">
    <text evidence="2 10 13">Belongs to the SecY/SEC61-alpha family.</text>
</comment>
<evidence type="ECO:0000256" key="4">
    <source>
        <dbReference type="ARBA" id="ARBA00022692"/>
    </source>
</evidence>
<evidence type="ECO:0000313" key="14">
    <source>
        <dbReference type="EMBL" id="MBC8610812.1"/>
    </source>
</evidence>
<dbReference type="PROSITE" id="PS00756">
    <property type="entry name" value="SECY_2"/>
    <property type="match status" value="1"/>
</dbReference>
<proteinExistence type="inferred from homology"/>
<dbReference type="InterPro" id="IPR023201">
    <property type="entry name" value="SecY_dom_sf"/>
</dbReference>
<feature type="transmembrane region" description="Helical" evidence="10">
    <location>
        <begin position="183"/>
        <end position="203"/>
    </location>
</feature>
<keyword evidence="7 10" id="KW-0811">Translocation</keyword>
<evidence type="ECO:0000313" key="15">
    <source>
        <dbReference type="Proteomes" id="UP000632659"/>
    </source>
</evidence>
<evidence type="ECO:0000256" key="12">
    <source>
        <dbReference type="RuleBase" id="RU003484"/>
    </source>
</evidence>
<dbReference type="GO" id="GO:0006605">
    <property type="term" value="P:protein targeting"/>
    <property type="evidence" value="ECO:0007669"/>
    <property type="project" value="UniProtKB-UniRule"/>
</dbReference>
<dbReference type="FunFam" id="1.10.3370.10:FF:000001">
    <property type="entry name" value="Preprotein translocase subunit SecY"/>
    <property type="match status" value="1"/>
</dbReference>
<keyword evidence="8 10" id="KW-0472">Membrane</keyword>
<dbReference type="EMBL" id="JACRTL010000003">
    <property type="protein sequence ID" value="MBC8610812.1"/>
    <property type="molecule type" value="Genomic_DNA"/>
</dbReference>
<dbReference type="AlphaFoldDB" id="A0A8J6TZ42"/>
<dbReference type="PROSITE" id="PS00755">
    <property type="entry name" value="SECY_1"/>
    <property type="match status" value="1"/>
</dbReference>
<feature type="transmembrane region" description="Helical" evidence="10">
    <location>
        <begin position="113"/>
        <end position="131"/>
    </location>
</feature>
<feature type="transmembrane region" description="Helical" evidence="10">
    <location>
        <begin position="18"/>
        <end position="38"/>
    </location>
</feature>
<sequence>MLEVIRNAFKNPDLRKKIFYTLMILLIFRIGAAIPAPFVDASALVQLTGDGSNFFGYLNMLSGGAFQDATIFAMSITPYINASIIIQLLTVAIPALERLAKEGGEGRKKLNKITRWCTVGIALLQATGYYFLMRNYNAIPSDYTSDAATTWFTGITIVLVFTAGAALIMWLGEQINDKGIGNGISIILFAGIIARGPAAFMVLVELWKKGGINYFLVPLTLIVFAAIIVFIVIMTNAERRIPVYYAKRVVGRKMYGGQSSYIPIKVSMSGVMPIIFASAFLSLPSTIQMFWTPKADSFWAHVFNALSPRGAAYAILYFLLIIAFNYFYISIQYNPIEIANNIKSNNGAIPGIRPGKPTVTFISKIISKITLLGAFFLGAIAVFPIIFTWLTNVNISLGGTSIIIIVGVALDTMRTLESQMTMRHHSGFLK</sequence>
<evidence type="ECO:0000256" key="5">
    <source>
        <dbReference type="ARBA" id="ARBA00022927"/>
    </source>
</evidence>
<dbReference type="PIRSF" id="PIRSF004557">
    <property type="entry name" value="SecY"/>
    <property type="match status" value="1"/>
</dbReference>
<keyword evidence="5 10" id="KW-0653">Protein transport</keyword>
<reference evidence="14" key="1">
    <citation type="submission" date="2020-08" db="EMBL/GenBank/DDBJ databases">
        <title>Genome public.</title>
        <authorList>
            <person name="Liu C."/>
            <person name="Sun Q."/>
        </authorList>
    </citation>
    <scope>NUCLEOTIDE SEQUENCE</scope>
    <source>
        <strain evidence="14">NSJ-15</strain>
    </source>
</reference>
<comment type="function">
    <text evidence="10 11">The central subunit of the protein translocation channel SecYEG. Consists of two halves formed by TMs 1-5 and 6-10. These two domains form a lateral gate at the front which open onto the bilayer between TMs 2 and 7, and are clamped together by SecE at the back. The channel is closed by both a pore ring composed of hydrophobic SecY resides and a short helix (helix 2A) on the extracellular side of the membrane which forms a plug. The plug probably moves laterally to allow the channel to open. The ring and the pore may move independently.</text>
</comment>
<evidence type="ECO:0000256" key="10">
    <source>
        <dbReference type="HAMAP-Rule" id="MF_01465"/>
    </source>
</evidence>
<feature type="transmembrane region" description="Helical" evidence="10">
    <location>
        <begin position="369"/>
        <end position="389"/>
    </location>
</feature>
<dbReference type="PRINTS" id="PR00303">
    <property type="entry name" value="SECYTRNLCASE"/>
</dbReference>
<dbReference type="Pfam" id="PF00344">
    <property type="entry name" value="SecY"/>
    <property type="match status" value="1"/>
</dbReference>
<feature type="transmembrane region" description="Helical" evidence="10">
    <location>
        <begin position="151"/>
        <end position="171"/>
    </location>
</feature>
<dbReference type="GO" id="GO:0043952">
    <property type="term" value="P:protein transport by the Sec complex"/>
    <property type="evidence" value="ECO:0007669"/>
    <property type="project" value="UniProtKB-UniRule"/>
</dbReference>
<evidence type="ECO:0000256" key="6">
    <source>
        <dbReference type="ARBA" id="ARBA00022989"/>
    </source>
</evidence>
<evidence type="ECO:0000256" key="1">
    <source>
        <dbReference type="ARBA" id="ARBA00004141"/>
    </source>
</evidence>
<dbReference type="InterPro" id="IPR030659">
    <property type="entry name" value="SecY_CS"/>
</dbReference>
<dbReference type="SUPFAM" id="SSF103491">
    <property type="entry name" value="Preprotein translocase SecY subunit"/>
    <property type="match status" value="1"/>
</dbReference>
<dbReference type="OrthoDB" id="9809248at2"/>
<organism evidence="14 15">
    <name type="scientific">Massiliimalia timonensis</name>
    <dbReference type="NCBI Taxonomy" id="1987501"/>
    <lineage>
        <taxon>Bacteria</taxon>
        <taxon>Bacillati</taxon>
        <taxon>Bacillota</taxon>
        <taxon>Clostridia</taxon>
        <taxon>Eubacteriales</taxon>
        <taxon>Oscillospiraceae</taxon>
        <taxon>Massiliimalia</taxon>
    </lineage>
</organism>
<comment type="subunit">
    <text evidence="10">Component of the Sec protein translocase complex. Heterotrimer consisting of SecY, SecE and SecG subunits. The heterotrimers can form oligomers, although 1 heterotrimer is thought to be able to translocate proteins. Interacts with the ribosome. Interacts with SecDF, and other proteins may be involved. Interacts with SecA.</text>
</comment>
<dbReference type="NCBIfam" id="TIGR00967">
    <property type="entry name" value="3a0501s007"/>
    <property type="match status" value="1"/>
</dbReference>
<keyword evidence="15" id="KW-1185">Reference proteome</keyword>
<dbReference type="Proteomes" id="UP000632659">
    <property type="component" value="Unassembled WGS sequence"/>
</dbReference>
<evidence type="ECO:0000256" key="9">
    <source>
        <dbReference type="ARBA" id="ARBA00039733"/>
    </source>
</evidence>
<evidence type="ECO:0000256" key="2">
    <source>
        <dbReference type="ARBA" id="ARBA00005751"/>
    </source>
</evidence>